<dbReference type="AlphaFoldDB" id="A0A7W4PF16"/>
<keyword evidence="3" id="KW-1185">Reference proteome</keyword>
<feature type="region of interest" description="Disordered" evidence="1">
    <location>
        <begin position="1"/>
        <end position="21"/>
    </location>
</feature>
<proteinExistence type="predicted"/>
<dbReference type="Proteomes" id="UP000555756">
    <property type="component" value="Unassembled WGS sequence"/>
</dbReference>
<reference evidence="2 3" key="1">
    <citation type="submission" date="2020-04" db="EMBL/GenBank/DDBJ databases">
        <title>Description of novel Gluconacetobacter.</title>
        <authorList>
            <person name="Sombolestani A."/>
        </authorList>
    </citation>
    <scope>NUCLEOTIDE SEQUENCE [LARGE SCALE GENOMIC DNA]</scope>
    <source>
        <strain evidence="2 3">LMG 21311</strain>
    </source>
</reference>
<comment type="caution">
    <text evidence="2">The sequence shown here is derived from an EMBL/GenBank/DDBJ whole genome shotgun (WGS) entry which is preliminary data.</text>
</comment>
<evidence type="ECO:0000256" key="1">
    <source>
        <dbReference type="SAM" id="MobiDB-lite"/>
    </source>
</evidence>
<name>A0A7W4PF16_9PROT</name>
<dbReference type="EMBL" id="JABEQF010000027">
    <property type="protein sequence ID" value="MBB2191922.1"/>
    <property type="molecule type" value="Genomic_DNA"/>
</dbReference>
<evidence type="ECO:0000313" key="3">
    <source>
        <dbReference type="Proteomes" id="UP000555756"/>
    </source>
</evidence>
<evidence type="ECO:0000313" key="2">
    <source>
        <dbReference type="EMBL" id="MBB2191922.1"/>
    </source>
</evidence>
<sequence>MLSTSPVPQPADPAHMEQALENETQRRIQLKRQMELQRQAFSEELERRASLDQRLTTEKESLHDALARAHAETHRLELELADRKDRISALEQDLTGRTEQISALECRIFVLEQKIVDLRSSTSWRVTGPLRRLARLLRPAARHAVRGEGRS</sequence>
<dbReference type="RefSeq" id="WP_183121031.1">
    <property type="nucleotide sequence ID" value="NZ_JABEQF010000027.1"/>
</dbReference>
<accession>A0A7W4PF16</accession>
<protein>
    <submittedName>
        <fullName evidence="2">Uncharacterized protein</fullName>
    </submittedName>
</protein>
<organism evidence="2 3">
    <name type="scientific">Gluconacetobacter azotocaptans</name>
    <dbReference type="NCBI Taxonomy" id="142834"/>
    <lineage>
        <taxon>Bacteria</taxon>
        <taxon>Pseudomonadati</taxon>
        <taxon>Pseudomonadota</taxon>
        <taxon>Alphaproteobacteria</taxon>
        <taxon>Acetobacterales</taxon>
        <taxon>Acetobacteraceae</taxon>
        <taxon>Gluconacetobacter</taxon>
    </lineage>
</organism>
<gene>
    <name evidence="2" type="ORF">HLH34_18485</name>
</gene>